<evidence type="ECO:0000256" key="4">
    <source>
        <dbReference type="ARBA" id="ARBA00022692"/>
    </source>
</evidence>
<evidence type="ECO:0000256" key="2">
    <source>
        <dbReference type="ARBA" id="ARBA00009298"/>
    </source>
</evidence>
<gene>
    <name evidence="9" type="ORF">SAMN05216421_2268</name>
</gene>
<keyword evidence="4 7" id="KW-0812">Transmembrane</keyword>
<dbReference type="InterPro" id="IPR049177">
    <property type="entry name" value="MgtC_SapB_SrpB_YhiD_N"/>
</dbReference>
<reference evidence="10" key="1">
    <citation type="submission" date="2016-10" db="EMBL/GenBank/DDBJ databases">
        <authorList>
            <person name="Varghese N."/>
            <person name="Submissions S."/>
        </authorList>
    </citation>
    <scope>NUCLEOTIDE SEQUENCE [LARGE SCALE GENOMIC DNA]</scope>
    <source>
        <strain evidence="10">NRRL B-51270</strain>
    </source>
</reference>
<dbReference type="AlphaFoldDB" id="A0A1H1VCW0"/>
<evidence type="ECO:0000259" key="8">
    <source>
        <dbReference type="Pfam" id="PF02308"/>
    </source>
</evidence>
<keyword evidence="7" id="KW-0997">Cell inner membrane</keyword>
<dbReference type="EMBL" id="LT629736">
    <property type="protein sequence ID" value="SDS82460.1"/>
    <property type="molecule type" value="Genomic_DNA"/>
</dbReference>
<evidence type="ECO:0000256" key="6">
    <source>
        <dbReference type="ARBA" id="ARBA00023136"/>
    </source>
</evidence>
<dbReference type="PANTHER" id="PTHR33778">
    <property type="entry name" value="PROTEIN MGTC"/>
    <property type="match status" value="1"/>
</dbReference>
<feature type="transmembrane region" description="Helical" evidence="7">
    <location>
        <begin position="112"/>
        <end position="130"/>
    </location>
</feature>
<sequence>MSNWEIIFATTINEFSDLSDVEEATRVTLRLLFAAMLGGVLGFEREHQGKAAGLRTHMLVCLGSCLFVVAADMSGAMDDAMSRVVQGIIQGIGFLCAGTIIKGEHLSNVRGLTTAAGIWFTAAIGVAVGLGKEATALVSTGLALIVLHILPLLFQRTDKTDH</sequence>
<dbReference type="Pfam" id="PF02308">
    <property type="entry name" value="MgtC"/>
    <property type="match status" value="1"/>
</dbReference>
<accession>A0A1H1VCW0</accession>
<feature type="transmembrane region" description="Helical" evidence="7">
    <location>
        <begin position="56"/>
        <end position="74"/>
    </location>
</feature>
<dbReference type="InterPro" id="IPR003416">
    <property type="entry name" value="MgtC/SapB/SrpB/YhiD_fam"/>
</dbReference>
<proteinExistence type="inferred from homology"/>
<feature type="transmembrane region" description="Helical" evidence="7">
    <location>
        <begin position="80"/>
        <end position="100"/>
    </location>
</feature>
<evidence type="ECO:0000256" key="1">
    <source>
        <dbReference type="ARBA" id="ARBA00004651"/>
    </source>
</evidence>
<evidence type="ECO:0000256" key="3">
    <source>
        <dbReference type="ARBA" id="ARBA00022475"/>
    </source>
</evidence>
<feature type="transmembrane region" description="Helical" evidence="7">
    <location>
        <begin position="136"/>
        <end position="154"/>
    </location>
</feature>
<protein>
    <recommendedName>
        <fullName evidence="7">Protein MgtC</fullName>
    </recommendedName>
</protein>
<dbReference type="PRINTS" id="PR01837">
    <property type="entry name" value="MGTCSAPBPROT"/>
</dbReference>
<comment type="subcellular location">
    <subcellularLocation>
        <location evidence="7">Cell inner membrane</location>
        <topology evidence="7">Multi-pass membrane protein</topology>
    </subcellularLocation>
    <subcellularLocation>
        <location evidence="1">Cell membrane</location>
        <topology evidence="1">Multi-pass membrane protein</topology>
    </subcellularLocation>
</comment>
<keyword evidence="10" id="KW-1185">Reference proteome</keyword>
<keyword evidence="3" id="KW-1003">Cell membrane</keyword>
<dbReference type="OrthoDB" id="9811198at2"/>
<dbReference type="Proteomes" id="UP000243207">
    <property type="component" value="Chromosome I"/>
</dbReference>
<dbReference type="PANTHER" id="PTHR33778:SF1">
    <property type="entry name" value="MAGNESIUM TRANSPORTER YHID-RELATED"/>
    <property type="match status" value="1"/>
</dbReference>
<keyword evidence="6 7" id="KW-0472">Membrane</keyword>
<evidence type="ECO:0000256" key="5">
    <source>
        <dbReference type="ARBA" id="ARBA00022989"/>
    </source>
</evidence>
<dbReference type="RefSeq" id="WP_093394676.1">
    <property type="nucleotide sequence ID" value="NZ_LT629736.1"/>
</dbReference>
<keyword evidence="5 7" id="KW-1133">Transmembrane helix</keyword>
<evidence type="ECO:0000256" key="7">
    <source>
        <dbReference type="RuleBase" id="RU365041"/>
    </source>
</evidence>
<dbReference type="GO" id="GO:0005886">
    <property type="term" value="C:plasma membrane"/>
    <property type="evidence" value="ECO:0007669"/>
    <property type="project" value="UniProtKB-SubCell"/>
</dbReference>
<feature type="domain" description="MgtC/SapB/SrpB/YhiD N-terminal" evidence="8">
    <location>
        <begin position="31"/>
        <end position="152"/>
    </location>
</feature>
<name>A0A1H1VCW0_9GAMM</name>
<comment type="similarity">
    <text evidence="2 7">Belongs to the MgtC/SapB family.</text>
</comment>
<evidence type="ECO:0000313" key="10">
    <source>
        <dbReference type="Proteomes" id="UP000243207"/>
    </source>
</evidence>
<organism evidence="9 10">
    <name type="scientific">Halopseudomonas xinjiangensis</name>
    <dbReference type="NCBI Taxonomy" id="487184"/>
    <lineage>
        <taxon>Bacteria</taxon>
        <taxon>Pseudomonadati</taxon>
        <taxon>Pseudomonadota</taxon>
        <taxon>Gammaproteobacteria</taxon>
        <taxon>Pseudomonadales</taxon>
        <taxon>Pseudomonadaceae</taxon>
        <taxon>Halopseudomonas</taxon>
    </lineage>
</organism>
<dbReference type="STRING" id="487184.SAMN05216421_2268"/>
<evidence type="ECO:0000313" key="9">
    <source>
        <dbReference type="EMBL" id="SDS82460.1"/>
    </source>
</evidence>